<gene>
    <name evidence="2" type="primary">Acey_s0120.g895</name>
    <name evidence="2" type="ORF">Y032_0120g895</name>
</gene>
<evidence type="ECO:0000256" key="1">
    <source>
        <dbReference type="SAM" id="MobiDB-lite"/>
    </source>
</evidence>
<dbReference type="AlphaFoldDB" id="A0A016TAQ2"/>
<keyword evidence="3" id="KW-1185">Reference proteome</keyword>
<proteinExistence type="predicted"/>
<protein>
    <submittedName>
        <fullName evidence="2">Uncharacterized protein</fullName>
    </submittedName>
</protein>
<evidence type="ECO:0000313" key="3">
    <source>
        <dbReference type="Proteomes" id="UP000024635"/>
    </source>
</evidence>
<dbReference type="EMBL" id="JARK01001456">
    <property type="protein sequence ID" value="EYB99704.1"/>
    <property type="molecule type" value="Genomic_DNA"/>
</dbReference>
<evidence type="ECO:0000313" key="2">
    <source>
        <dbReference type="EMBL" id="EYB99704.1"/>
    </source>
</evidence>
<name>A0A016TAQ2_9BILA</name>
<feature type="compositionally biased region" description="Polar residues" evidence="1">
    <location>
        <begin position="55"/>
        <end position="65"/>
    </location>
</feature>
<organism evidence="2 3">
    <name type="scientific">Ancylostoma ceylanicum</name>
    <dbReference type="NCBI Taxonomy" id="53326"/>
    <lineage>
        <taxon>Eukaryota</taxon>
        <taxon>Metazoa</taxon>
        <taxon>Ecdysozoa</taxon>
        <taxon>Nematoda</taxon>
        <taxon>Chromadorea</taxon>
        <taxon>Rhabditida</taxon>
        <taxon>Rhabditina</taxon>
        <taxon>Rhabditomorpha</taxon>
        <taxon>Strongyloidea</taxon>
        <taxon>Ancylostomatidae</taxon>
        <taxon>Ancylostomatinae</taxon>
        <taxon>Ancylostoma</taxon>
    </lineage>
</organism>
<comment type="caution">
    <text evidence="2">The sequence shown here is derived from an EMBL/GenBank/DDBJ whole genome shotgun (WGS) entry which is preliminary data.</text>
</comment>
<accession>A0A016TAQ2</accession>
<reference evidence="3" key="1">
    <citation type="journal article" date="2015" name="Nat. Genet.">
        <title>The genome and transcriptome of the zoonotic hookworm Ancylostoma ceylanicum identify infection-specific gene families.</title>
        <authorList>
            <person name="Schwarz E.M."/>
            <person name="Hu Y."/>
            <person name="Antoshechkin I."/>
            <person name="Miller M.M."/>
            <person name="Sternberg P.W."/>
            <person name="Aroian R.V."/>
        </authorList>
    </citation>
    <scope>NUCLEOTIDE SEQUENCE</scope>
    <source>
        <strain evidence="3">HY135</strain>
    </source>
</reference>
<feature type="region of interest" description="Disordered" evidence="1">
    <location>
        <begin position="28"/>
        <end position="78"/>
    </location>
</feature>
<sequence>MHGRTRPHDGDISFVDTKNKINQNHAVAAHHSDAPFARSGGDERATGSQRGMIDNPQQKPSNMENVTRRCPSSPAIHATPLKRPPCLLVRTFCAMITSCVQDV</sequence>
<dbReference type="Proteomes" id="UP000024635">
    <property type="component" value="Unassembled WGS sequence"/>
</dbReference>